<dbReference type="Proteomes" id="UP000280036">
    <property type="component" value="Unassembled WGS sequence"/>
</dbReference>
<proteinExistence type="predicted"/>
<dbReference type="InterPro" id="IPR053190">
    <property type="entry name" value="NAPRTase-like"/>
</dbReference>
<dbReference type="InterPro" id="IPR036068">
    <property type="entry name" value="Nicotinate_pribotase-like_C"/>
</dbReference>
<dbReference type="PANTHER" id="PTHR43202">
    <property type="entry name" value="NICOTINATE-NUCLEOTIDE PYROPHOSPHORYLASE"/>
    <property type="match status" value="1"/>
</dbReference>
<sequence>MDYHNNVIEQALESYKVLGNKLWGVRIDTSKNMVDHMFDNQEENPEHYGVNIEQVKNLRSALDKVGANDVKIVVSSGFNAAKIKKFEEADTPVDSYGVGAGIFKFVSSFSADAVLLNGKKKQKRVANIDLIQNCKFTILKNNQFSKTPTKQSFWKIFIINNTLQKISKFKKLSII</sequence>
<dbReference type="AlphaFoldDB" id="A0A3P8LBM3"/>
<name>A0A3P8LBM3_9BACT</name>
<dbReference type="GO" id="GO:0016757">
    <property type="term" value="F:glycosyltransferase activity"/>
    <property type="evidence" value="ECO:0007669"/>
    <property type="project" value="UniProtKB-KW"/>
</dbReference>
<dbReference type="InterPro" id="IPR013785">
    <property type="entry name" value="Aldolase_TIM"/>
</dbReference>
<dbReference type="EMBL" id="UZVY01000006">
    <property type="protein sequence ID" value="VDR42561.1"/>
    <property type="molecule type" value="Genomic_DNA"/>
</dbReference>
<dbReference type="GO" id="GO:0009435">
    <property type="term" value="P:NAD+ biosynthetic process"/>
    <property type="evidence" value="ECO:0007669"/>
    <property type="project" value="InterPro"/>
</dbReference>
<evidence type="ECO:0000313" key="2">
    <source>
        <dbReference type="Proteomes" id="UP000280036"/>
    </source>
</evidence>
<dbReference type="PANTHER" id="PTHR43202:SF1">
    <property type="entry name" value="NICOTINATE PHOSPHORIBOSYLTRANSFERASE"/>
    <property type="match status" value="1"/>
</dbReference>
<accession>A0A3P8LBM3</accession>
<reference evidence="1 2" key="1">
    <citation type="submission" date="2018-12" db="EMBL/GenBank/DDBJ databases">
        <authorList>
            <consortium name="Pathogen Informatics"/>
        </authorList>
    </citation>
    <scope>NUCLEOTIDE SEQUENCE [LARGE SCALE GENOMIC DNA]</scope>
    <source>
        <strain evidence="1 2">NCTC10126</strain>
    </source>
</reference>
<protein>
    <submittedName>
        <fullName evidence="1">Nicotinate phosphoribosyltransferase</fullName>
        <ecNumber evidence="1">2.4.2.11</ecNumber>
    </submittedName>
</protein>
<evidence type="ECO:0000313" key="1">
    <source>
        <dbReference type="EMBL" id="VDR42561.1"/>
    </source>
</evidence>
<dbReference type="Gene3D" id="3.20.20.70">
    <property type="entry name" value="Aldolase class I"/>
    <property type="match status" value="1"/>
</dbReference>
<keyword evidence="1" id="KW-0328">Glycosyltransferase</keyword>
<organism evidence="1 2">
    <name type="scientific">Mycoplasmopsis caviae</name>
    <dbReference type="NCBI Taxonomy" id="55603"/>
    <lineage>
        <taxon>Bacteria</taxon>
        <taxon>Bacillati</taxon>
        <taxon>Mycoplasmatota</taxon>
        <taxon>Mycoplasmoidales</taxon>
        <taxon>Metamycoplasmataceae</taxon>
        <taxon>Mycoplasmopsis</taxon>
    </lineage>
</organism>
<keyword evidence="1" id="KW-0808">Transferase</keyword>
<gene>
    <name evidence="1" type="ORF">NCTC10126_01088</name>
</gene>
<dbReference type="SUPFAM" id="SSF51690">
    <property type="entry name" value="Nicotinate/Quinolinate PRTase C-terminal domain-like"/>
    <property type="match status" value="1"/>
</dbReference>
<dbReference type="EC" id="2.4.2.11" evidence="1"/>